<keyword evidence="3" id="KW-1185">Reference proteome</keyword>
<feature type="compositionally biased region" description="Basic and acidic residues" evidence="1">
    <location>
        <begin position="175"/>
        <end position="184"/>
    </location>
</feature>
<evidence type="ECO:0000256" key="1">
    <source>
        <dbReference type="SAM" id="MobiDB-lite"/>
    </source>
</evidence>
<accession>A0A1E5S0G4</accession>
<comment type="caution">
    <text evidence="2">The sequence shown here is derived from an EMBL/GenBank/DDBJ whole genome shotgun (WGS) entry which is preliminary data.</text>
</comment>
<feature type="compositionally biased region" description="Basic and acidic residues" evidence="1">
    <location>
        <begin position="425"/>
        <end position="436"/>
    </location>
</feature>
<feature type="compositionally biased region" description="Polar residues" evidence="1">
    <location>
        <begin position="149"/>
        <end position="164"/>
    </location>
</feature>
<gene>
    <name evidence="2" type="ORF">AWRI3579_g69</name>
</gene>
<feature type="region of interest" description="Disordered" evidence="1">
    <location>
        <begin position="25"/>
        <end position="68"/>
    </location>
</feature>
<dbReference type="AlphaFoldDB" id="A0A1E5S0G4"/>
<sequence>MDPSQINKSTPSLIGMSVRQCDDVENSDYPEIVASNYHAHGNNGASSSSLDNPQTTNGNRPYSKDFLSNKDHFKKSSSFVNDSNNEYDYTTVNELDQEGALLTDEYLGTVDTENVVLKPMKSPHEDYNTEESKLALRKRLNLLKRRQSEVQNSVNQLSAASSNVEEPGASGTVTHKHDASDRITHSTGNSMHVTPVTSSSNTLATTTDPYEDVIDKPPHSSSSSSPSSSANNANAGIGQNGEEQIRNSYGEYILNKSHKPHLARGDSYQSNASDVTSSASTTDLLEHSLSSASLGACASGTVADRNAGDRVGRGHHQHVESNYLRELNRSLSRDPALKNKHIHAHDGAGADDDHSSSSTSVNNYHISKNDMEHAINSNSHNHTHAGNHHLKNEIGKKQTMNSTTGVSEWKIEEEEEEEEDNAADGQEKLDFEKEEGVLLNDQDGGMENKPDMLSS</sequence>
<reference evidence="3" key="1">
    <citation type="journal article" date="2016" name="Genome Announc.">
        <title>Genome sequences of three species of Hanseniaspora isolated from spontaneous wine fermentations.</title>
        <authorList>
            <person name="Sternes P.R."/>
            <person name="Lee D."/>
            <person name="Kutyna D.R."/>
            <person name="Borneman A.R."/>
        </authorList>
    </citation>
    <scope>NUCLEOTIDE SEQUENCE [LARGE SCALE GENOMIC DNA]</scope>
    <source>
        <strain evidence="3">AWRI3579</strain>
    </source>
</reference>
<feature type="region of interest" description="Disordered" evidence="1">
    <location>
        <begin position="147"/>
        <end position="239"/>
    </location>
</feature>
<feature type="compositionally biased region" description="Polar residues" evidence="1">
    <location>
        <begin position="185"/>
        <end position="208"/>
    </location>
</feature>
<proteinExistence type="predicted"/>
<feature type="compositionally biased region" description="Acidic residues" evidence="1">
    <location>
        <begin position="411"/>
        <end position="422"/>
    </location>
</feature>
<evidence type="ECO:0000313" key="3">
    <source>
        <dbReference type="Proteomes" id="UP000095728"/>
    </source>
</evidence>
<feature type="region of interest" description="Disordered" evidence="1">
    <location>
        <begin position="375"/>
        <end position="455"/>
    </location>
</feature>
<name>A0A1E5S0G4_9ASCO</name>
<feature type="compositionally biased region" description="Basic and acidic residues" evidence="1">
    <location>
        <begin position="446"/>
        <end position="455"/>
    </location>
</feature>
<dbReference type="EMBL" id="LPNM01000001">
    <property type="protein sequence ID" value="OEJ92508.1"/>
    <property type="molecule type" value="Genomic_DNA"/>
</dbReference>
<dbReference type="OrthoDB" id="4068767at2759"/>
<organism evidence="2 3">
    <name type="scientific">Hanseniaspora osmophila</name>
    <dbReference type="NCBI Taxonomy" id="56408"/>
    <lineage>
        <taxon>Eukaryota</taxon>
        <taxon>Fungi</taxon>
        <taxon>Dikarya</taxon>
        <taxon>Ascomycota</taxon>
        <taxon>Saccharomycotina</taxon>
        <taxon>Saccharomycetes</taxon>
        <taxon>Saccharomycodales</taxon>
        <taxon>Saccharomycodaceae</taxon>
        <taxon>Hanseniaspora</taxon>
    </lineage>
</organism>
<evidence type="ECO:0000313" key="2">
    <source>
        <dbReference type="EMBL" id="OEJ92508.1"/>
    </source>
</evidence>
<feature type="region of interest" description="Disordered" evidence="1">
    <location>
        <begin position="343"/>
        <end position="363"/>
    </location>
</feature>
<dbReference type="Proteomes" id="UP000095728">
    <property type="component" value="Unassembled WGS sequence"/>
</dbReference>
<protein>
    <submittedName>
        <fullName evidence="2">Uncharacterized protein</fullName>
    </submittedName>
</protein>
<dbReference type="FunCoup" id="A0A1E5S0G4">
    <property type="interactions" value="58"/>
</dbReference>
<feature type="compositionally biased region" description="Polar residues" evidence="1">
    <location>
        <begin position="43"/>
        <end position="60"/>
    </location>
</feature>
<dbReference type="InParanoid" id="A0A1E5S0G4"/>
<feature type="compositionally biased region" description="Basic and acidic residues" evidence="1">
    <location>
        <begin position="344"/>
        <end position="355"/>
    </location>
</feature>
<feature type="compositionally biased region" description="Low complexity" evidence="1">
    <location>
        <begin position="219"/>
        <end position="235"/>
    </location>
</feature>